<organism evidence="2 3">
    <name type="scientific">Aspergillus tanneri</name>
    <dbReference type="NCBI Taxonomy" id="1220188"/>
    <lineage>
        <taxon>Eukaryota</taxon>
        <taxon>Fungi</taxon>
        <taxon>Dikarya</taxon>
        <taxon>Ascomycota</taxon>
        <taxon>Pezizomycotina</taxon>
        <taxon>Eurotiomycetes</taxon>
        <taxon>Eurotiomycetidae</taxon>
        <taxon>Eurotiales</taxon>
        <taxon>Aspergillaceae</taxon>
        <taxon>Aspergillus</taxon>
        <taxon>Aspergillus subgen. Circumdati</taxon>
    </lineage>
</organism>
<reference evidence="2 3" key="1">
    <citation type="submission" date="2019-03" db="EMBL/GenBank/DDBJ databases">
        <title>The genome sequence of a newly discovered highly antifungal drug resistant Aspergillus species, Aspergillus tanneri NIH 1004.</title>
        <authorList>
            <person name="Mounaud S."/>
            <person name="Singh I."/>
            <person name="Joardar V."/>
            <person name="Pakala S."/>
            <person name="Pakala S."/>
            <person name="Venepally P."/>
            <person name="Hoover J."/>
            <person name="Nierman W."/>
            <person name="Chung J."/>
            <person name="Losada L."/>
        </authorList>
    </citation>
    <scope>NUCLEOTIDE SEQUENCE [LARGE SCALE GENOMIC DNA]</scope>
    <source>
        <strain evidence="2 3">NIH1004</strain>
    </source>
</reference>
<protein>
    <submittedName>
        <fullName evidence="2">Uncharacterized protein</fullName>
    </submittedName>
</protein>
<accession>A0A4S3JFJ8</accession>
<proteinExistence type="predicted"/>
<sequence>MPVKTALLHPYYPLDAPIHGYVANNTSLLSLLTTASVGAAALLGTTLGLVSFLRPVYLDQSWKN</sequence>
<dbReference type="EMBL" id="SOSA01000232">
    <property type="protein sequence ID" value="THC93982.1"/>
    <property type="molecule type" value="Genomic_DNA"/>
</dbReference>
<dbReference type="VEuPathDB" id="FungiDB:EYZ11_006529"/>
<feature type="transmembrane region" description="Helical" evidence="1">
    <location>
        <begin position="28"/>
        <end position="53"/>
    </location>
</feature>
<dbReference type="AlphaFoldDB" id="A0A4S3JFJ8"/>
<evidence type="ECO:0000313" key="2">
    <source>
        <dbReference type="EMBL" id="THC93982.1"/>
    </source>
</evidence>
<keyword evidence="1" id="KW-0472">Membrane</keyword>
<keyword evidence="1" id="KW-0812">Transmembrane</keyword>
<keyword evidence="1" id="KW-1133">Transmembrane helix</keyword>
<evidence type="ECO:0000256" key="1">
    <source>
        <dbReference type="SAM" id="Phobius"/>
    </source>
</evidence>
<dbReference type="Proteomes" id="UP000308092">
    <property type="component" value="Unassembled WGS sequence"/>
</dbReference>
<keyword evidence="3" id="KW-1185">Reference proteome</keyword>
<gene>
    <name evidence="2" type="ORF">EYZ11_006529</name>
</gene>
<name>A0A4S3JFJ8_9EURO</name>
<evidence type="ECO:0000313" key="3">
    <source>
        <dbReference type="Proteomes" id="UP000308092"/>
    </source>
</evidence>
<comment type="caution">
    <text evidence="2">The sequence shown here is derived from an EMBL/GenBank/DDBJ whole genome shotgun (WGS) entry which is preliminary data.</text>
</comment>